<evidence type="ECO:0000313" key="4">
    <source>
        <dbReference type="EMBL" id="GFZ86400.1"/>
    </source>
</evidence>
<dbReference type="RefSeq" id="WP_188605946.1">
    <property type="nucleotide sequence ID" value="NZ_BMIC01000002.1"/>
</dbReference>
<gene>
    <name evidence="4" type="ORF">GCM10011531_17150</name>
</gene>
<feature type="signal peptide" evidence="2">
    <location>
        <begin position="1"/>
        <end position="18"/>
    </location>
</feature>
<evidence type="ECO:0000259" key="3">
    <source>
        <dbReference type="PROSITE" id="PS50853"/>
    </source>
</evidence>
<proteinExistence type="predicted"/>
<dbReference type="AlphaFoldDB" id="A0A8J2TUK5"/>
<organism evidence="4 5">
    <name type="scientific">Aquaticitalea lipolytica</name>
    <dbReference type="NCBI Taxonomy" id="1247562"/>
    <lineage>
        <taxon>Bacteria</taxon>
        <taxon>Pseudomonadati</taxon>
        <taxon>Bacteroidota</taxon>
        <taxon>Flavobacteriia</taxon>
        <taxon>Flavobacteriales</taxon>
        <taxon>Flavobacteriaceae</taxon>
        <taxon>Aquaticitalea</taxon>
    </lineage>
</organism>
<evidence type="ECO:0000313" key="5">
    <source>
        <dbReference type="Proteomes" id="UP000598120"/>
    </source>
</evidence>
<keyword evidence="1 2" id="KW-0732">Signal</keyword>
<accession>A0A8J2TUK5</accession>
<evidence type="ECO:0000256" key="2">
    <source>
        <dbReference type="SAM" id="SignalP"/>
    </source>
</evidence>
<dbReference type="NCBIfam" id="TIGR04183">
    <property type="entry name" value="Por_Secre_tail"/>
    <property type="match status" value="1"/>
</dbReference>
<dbReference type="InterPro" id="IPR036116">
    <property type="entry name" value="FN3_sf"/>
</dbReference>
<evidence type="ECO:0000256" key="1">
    <source>
        <dbReference type="ARBA" id="ARBA00022729"/>
    </source>
</evidence>
<dbReference type="EMBL" id="BMIC01000002">
    <property type="protein sequence ID" value="GFZ86400.1"/>
    <property type="molecule type" value="Genomic_DNA"/>
</dbReference>
<dbReference type="Pfam" id="PF23759">
    <property type="entry name" value="GBD_T9SS_assoc"/>
    <property type="match status" value="1"/>
</dbReference>
<dbReference type="InterPro" id="IPR026444">
    <property type="entry name" value="Secre_tail"/>
</dbReference>
<dbReference type="InterPro" id="IPR013783">
    <property type="entry name" value="Ig-like_fold"/>
</dbReference>
<protein>
    <recommendedName>
        <fullName evidence="3">Fibronectin type-III domain-containing protein</fullName>
    </recommendedName>
</protein>
<dbReference type="InterPro" id="IPR056600">
    <property type="entry name" value="GBD_T9SS_assoc"/>
</dbReference>
<feature type="chain" id="PRO_5035231582" description="Fibronectin type-III domain-containing protein" evidence="2">
    <location>
        <begin position="19"/>
        <end position="522"/>
    </location>
</feature>
<sequence length="522" mass="55279">MKKITLLFIILFTSYSFAQVTIGTGNNETQSTPFDPYWGYTYSQSIYTAAEINASAGNITGLQWYYSGPTVGTLTTSLTIYIANTSKSSFASTTDWVAVGTLTPVYTGGLVVTGQGYVTITFDTPFAYDGTSNLIIAVDENDSALLGITEDFYNSVSTANRSIYYRSDSTNPDPAAPPTGTRIGYIPNVILNGLSANATPGCSTLTQSTSINPNGNLAWNAASGGPTGYNLSIGTTPGASDVLPVTDVGNVTSYNLSSLGLANSTTYYATIVPYNGAGSASGCTSLSFTTRPPSVSNDLCANAISVLHQTSIVDAASATPTAGTIINAFDTNRAAEVCNGFTGNANDDVWYSFVATTADVNITYELNFDGVATLYSGSCGALTYISCADNTVTTAPIVETITYSGLSIGQTYYTRIYSYGTAVPTNGNFNIKVWTSSTLSIDDIEDQNGFTYFPNPVKNTLNLKAHNNIQNVSIYNMLGQEVVRTSPNSVNNEVDMSSLQAGAYIVRVTINDNTKTIRIIKQ</sequence>
<dbReference type="InterPro" id="IPR003961">
    <property type="entry name" value="FN3_dom"/>
</dbReference>
<dbReference type="SUPFAM" id="SSF49265">
    <property type="entry name" value="Fibronectin type III"/>
    <property type="match status" value="1"/>
</dbReference>
<reference evidence="4 5" key="1">
    <citation type="journal article" date="2014" name="Int. J. Syst. Evol. Microbiol.">
        <title>Complete genome sequence of Corynebacterium casei LMG S-19264T (=DSM 44701T), isolated from a smear-ripened cheese.</title>
        <authorList>
            <consortium name="US DOE Joint Genome Institute (JGI-PGF)"/>
            <person name="Walter F."/>
            <person name="Albersmeier A."/>
            <person name="Kalinowski J."/>
            <person name="Ruckert C."/>
        </authorList>
    </citation>
    <scope>NUCLEOTIDE SEQUENCE [LARGE SCALE GENOMIC DNA]</scope>
    <source>
        <strain evidence="4 5">CGMCC 1.15295</strain>
    </source>
</reference>
<keyword evidence="5" id="KW-1185">Reference proteome</keyword>
<dbReference type="Proteomes" id="UP000598120">
    <property type="component" value="Unassembled WGS sequence"/>
</dbReference>
<dbReference type="PROSITE" id="PS50853">
    <property type="entry name" value="FN3"/>
    <property type="match status" value="1"/>
</dbReference>
<name>A0A8J2TUK5_9FLAO</name>
<dbReference type="Pfam" id="PF18962">
    <property type="entry name" value="Por_Secre_tail"/>
    <property type="match status" value="1"/>
</dbReference>
<feature type="domain" description="Fibronectin type-III" evidence="3">
    <location>
        <begin position="199"/>
        <end position="293"/>
    </location>
</feature>
<comment type="caution">
    <text evidence="4">The sequence shown here is derived from an EMBL/GenBank/DDBJ whole genome shotgun (WGS) entry which is preliminary data.</text>
</comment>
<dbReference type="Gene3D" id="2.60.40.10">
    <property type="entry name" value="Immunoglobulins"/>
    <property type="match status" value="1"/>
</dbReference>